<evidence type="ECO:0000313" key="2">
    <source>
        <dbReference type="EMBL" id="UTX43886.1"/>
    </source>
</evidence>
<dbReference type="EMBL" id="CP075154">
    <property type="protein sequence ID" value="UTX43886.1"/>
    <property type="molecule type" value="Genomic_DNA"/>
</dbReference>
<name>A0A9Q9C5T1_ENCHE</name>
<gene>
    <name evidence="2" type="ORF">GPU96_08g16620</name>
    <name evidence="3" type="ORF">GPU96_11g20760</name>
</gene>
<proteinExistence type="predicted"/>
<evidence type="ECO:0000313" key="4">
    <source>
        <dbReference type="Proteomes" id="UP001059546"/>
    </source>
</evidence>
<feature type="signal peptide" evidence="1">
    <location>
        <begin position="1"/>
        <end position="17"/>
    </location>
</feature>
<protein>
    <submittedName>
        <fullName evidence="3">Uncharacterized protein</fullName>
    </submittedName>
</protein>
<accession>A0A9Q9C5T1</accession>
<dbReference type="Proteomes" id="UP001059546">
    <property type="component" value="Chromosome XI"/>
</dbReference>
<feature type="chain" id="PRO_5040052463" evidence="1">
    <location>
        <begin position="18"/>
        <end position="101"/>
    </location>
</feature>
<dbReference type="Proteomes" id="UP001059546">
    <property type="component" value="Chromosome VIII"/>
</dbReference>
<keyword evidence="1" id="KW-0732">Signal</keyword>
<evidence type="ECO:0000313" key="3">
    <source>
        <dbReference type="EMBL" id="UTX44280.1"/>
    </source>
</evidence>
<reference evidence="3" key="1">
    <citation type="submission" date="2021-05" db="EMBL/GenBank/DDBJ databases">
        <title>Encephalitozoon hellem ATCC 50604 Complete Genome.</title>
        <authorList>
            <person name="Mascarenhas dos Santos A.C."/>
            <person name="Julian A.T."/>
            <person name="Pombert J.-F."/>
        </authorList>
    </citation>
    <scope>NUCLEOTIDE SEQUENCE</scope>
    <source>
        <strain evidence="3">ATCC 50604</strain>
    </source>
</reference>
<dbReference type="EMBL" id="CP075157">
    <property type="protein sequence ID" value="UTX44280.1"/>
    <property type="molecule type" value="Genomic_DNA"/>
</dbReference>
<dbReference type="AlphaFoldDB" id="A0A9Q9C5T1"/>
<sequence>MRLLVLETLILLDRIWSLPVENIGTVELKSSEKAVVFPLVFFGANAVVLPNTRFKDVKKVTDEESYIKGFMGCIADVVLSFTYYNAYCRDNVRLGAMFERG</sequence>
<organism evidence="3 4">
    <name type="scientific">Encephalitozoon hellem</name>
    <name type="common">Microsporidian parasite</name>
    <dbReference type="NCBI Taxonomy" id="27973"/>
    <lineage>
        <taxon>Eukaryota</taxon>
        <taxon>Fungi</taxon>
        <taxon>Fungi incertae sedis</taxon>
        <taxon>Microsporidia</taxon>
        <taxon>Unikaryonidae</taxon>
        <taxon>Encephalitozoon</taxon>
    </lineage>
</organism>
<evidence type="ECO:0000256" key="1">
    <source>
        <dbReference type="SAM" id="SignalP"/>
    </source>
</evidence>